<dbReference type="SUPFAM" id="SSF55681">
    <property type="entry name" value="Class II aaRS and biotin synthetases"/>
    <property type="match status" value="1"/>
</dbReference>
<dbReference type="GO" id="GO:0004077">
    <property type="term" value="F:biotin--[biotin carboxyl-carrier protein] ligase activity"/>
    <property type="evidence" value="ECO:0007669"/>
    <property type="project" value="InterPro"/>
</dbReference>
<dbReference type="PANTHER" id="PTHR12835:SF5">
    <property type="entry name" value="BIOTIN--PROTEIN LIGASE"/>
    <property type="match status" value="1"/>
</dbReference>
<proteinExistence type="predicted"/>
<dbReference type="Gene3D" id="3.30.930.10">
    <property type="entry name" value="Bira Bifunctional Protein, Domain 2"/>
    <property type="match status" value="1"/>
</dbReference>
<protein>
    <submittedName>
        <fullName evidence="3">BirA family transcriptional regulator, biotin operon repressor / biotin-[acetyl-CoA-carboxylase] ligase</fullName>
    </submittedName>
</protein>
<evidence type="ECO:0000313" key="3">
    <source>
        <dbReference type="EMBL" id="SDN78512.1"/>
    </source>
</evidence>
<dbReference type="PANTHER" id="PTHR12835">
    <property type="entry name" value="BIOTIN PROTEIN LIGASE"/>
    <property type="match status" value="1"/>
</dbReference>
<dbReference type="AlphaFoldDB" id="A0A1H0E807"/>
<dbReference type="OrthoDB" id="9807064at2"/>
<evidence type="ECO:0000256" key="1">
    <source>
        <dbReference type="ARBA" id="ARBA00022598"/>
    </source>
</evidence>
<evidence type="ECO:0000313" key="4">
    <source>
        <dbReference type="Proteomes" id="UP000183200"/>
    </source>
</evidence>
<dbReference type="PROSITE" id="PS51733">
    <property type="entry name" value="BPL_LPL_CATALYTIC"/>
    <property type="match status" value="1"/>
</dbReference>
<reference evidence="4" key="1">
    <citation type="submission" date="2016-10" db="EMBL/GenBank/DDBJ databases">
        <authorList>
            <person name="Varghese N."/>
            <person name="Submissions S."/>
        </authorList>
    </citation>
    <scope>NUCLEOTIDE SEQUENCE [LARGE SCALE GENOMIC DNA]</scope>
    <source>
        <strain evidence="4">DSM 19110</strain>
    </source>
</reference>
<dbReference type="CDD" id="cd16442">
    <property type="entry name" value="BPL"/>
    <property type="match status" value="1"/>
</dbReference>
<dbReference type="InterPro" id="IPR045864">
    <property type="entry name" value="aa-tRNA-synth_II/BPL/LPL"/>
</dbReference>
<keyword evidence="1 3" id="KW-0436">Ligase</keyword>
<feature type="domain" description="BPL/LPL catalytic" evidence="2">
    <location>
        <begin position="10"/>
        <end position="192"/>
    </location>
</feature>
<accession>A0A1H0E807</accession>
<name>A0A1H0E807_9SPHI</name>
<dbReference type="Pfam" id="PF03099">
    <property type="entry name" value="BPL_LplA_LipB"/>
    <property type="match status" value="1"/>
</dbReference>
<sequence length="259" mass="29068">MQNNTFSTLFVGQNLIKLLEVDSTNNFLKVLVSNSEPLTEGTVIMADKQFAGRGQQNNVWHAEPGLNLTFSIYLKPSFLPVSRQFLLNMAVSIGIRNALGLFVKDGARIKWPNDIYYGDQKMGGVLIENILSGATYKASIIGIGINVNQVHFDPKQLKKATSLREILQQDVNLIELLAEICSHIEKQYLQLKSGNYSQLMEDYVNGLYKFNEPAAYRQNGEVIEGRIIEVTQSGLLGVLTNGTLKHYNFKEIEFLNHTP</sequence>
<dbReference type="NCBIfam" id="TIGR00121">
    <property type="entry name" value="birA_ligase"/>
    <property type="match status" value="1"/>
</dbReference>
<dbReference type="STRING" id="430522.BFS30_05130"/>
<dbReference type="EMBL" id="FNGY01000009">
    <property type="protein sequence ID" value="SDN78512.1"/>
    <property type="molecule type" value="Genomic_DNA"/>
</dbReference>
<dbReference type="InterPro" id="IPR004143">
    <property type="entry name" value="BPL_LPL_catalytic"/>
</dbReference>
<dbReference type="InterPro" id="IPR004408">
    <property type="entry name" value="Biotin_CoA_COase_ligase"/>
</dbReference>
<dbReference type="GO" id="GO:0005737">
    <property type="term" value="C:cytoplasm"/>
    <property type="evidence" value="ECO:0007669"/>
    <property type="project" value="TreeGrafter"/>
</dbReference>
<dbReference type="RefSeq" id="WP_074611448.1">
    <property type="nucleotide sequence ID" value="NZ_FNGY01000009.1"/>
</dbReference>
<gene>
    <name evidence="3" type="ORF">SAMN05421820_109215</name>
</gene>
<keyword evidence="4" id="KW-1185">Reference proteome</keyword>
<evidence type="ECO:0000259" key="2">
    <source>
        <dbReference type="PROSITE" id="PS51733"/>
    </source>
</evidence>
<dbReference type="Proteomes" id="UP000183200">
    <property type="component" value="Unassembled WGS sequence"/>
</dbReference>
<organism evidence="3 4">
    <name type="scientific">Pedobacter steynii</name>
    <dbReference type="NCBI Taxonomy" id="430522"/>
    <lineage>
        <taxon>Bacteria</taxon>
        <taxon>Pseudomonadati</taxon>
        <taxon>Bacteroidota</taxon>
        <taxon>Sphingobacteriia</taxon>
        <taxon>Sphingobacteriales</taxon>
        <taxon>Sphingobacteriaceae</taxon>
        <taxon>Pedobacter</taxon>
    </lineage>
</organism>